<name>A0ACC1R293_9HYPO</name>
<dbReference type="Proteomes" id="UP001148737">
    <property type="component" value="Unassembled WGS sequence"/>
</dbReference>
<dbReference type="EMBL" id="JANAKD010000277">
    <property type="protein sequence ID" value="KAJ3495469.1"/>
    <property type="molecule type" value="Genomic_DNA"/>
</dbReference>
<evidence type="ECO:0000313" key="2">
    <source>
        <dbReference type="Proteomes" id="UP001148737"/>
    </source>
</evidence>
<gene>
    <name evidence="1" type="ORF">NLG97_g3372</name>
</gene>
<proteinExistence type="predicted"/>
<organism evidence="1 2">
    <name type="scientific">Lecanicillium saksenae</name>
    <dbReference type="NCBI Taxonomy" id="468837"/>
    <lineage>
        <taxon>Eukaryota</taxon>
        <taxon>Fungi</taxon>
        <taxon>Dikarya</taxon>
        <taxon>Ascomycota</taxon>
        <taxon>Pezizomycotina</taxon>
        <taxon>Sordariomycetes</taxon>
        <taxon>Hypocreomycetidae</taxon>
        <taxon>Hypocreales</taxon>
        <taxon>Cordycipitaceae</taxon>
        <taxon>Lecanicillium</taxon>
    </lineage>
</organism>
<protein>
    <submittedName>
        <fullName evidence="1">Uncharacterized protein</fullName>
    </submittedName>
</protein>
<sequence length="1091" mass="119389">MQLPSLRLAVVFLAAIFQPPIDIESKPLGYILRHRSITASFFGWLPDFVDAYQLLYRTESLNGTAIAATTTVFKPYNNYKDRFISYHTAYDSSAPKCDPSYAYQLGSDWVGFTVPVEFLLIQGYLIQGYTVASPDYEGPDAAFTAGRLSGRAVLDGMRAVKNFHRSLGLRANPDIVGVGYSGGAIATGWAASLQPTYASELNIKGWASGGTPANLTGVLLYMDDALRTGGSGALLTTSLAGLLKPSAYKARLQPTIDKNITTEGKDAIEFANTHCEQPPKNYTELSILDKGFQTNGRALLYLKDVADVLAECIMGTVKEETPTAPYYLYHSATDESIPYANASTLNDNWCRDGASVEFTTYESGTHVETALRGYIGVLEFVNRAFDGRTSSNCAASRTQSAAMDQSSVNPLLKGLFTELELYLACLKQYLKDLNIWITPFLAMKLSLAALWMAACGIAAPTPPHPEYEYIIIGSGPGGGPLAANLARAGHSVLLLEAGGDTGESLLQQVPAWSTLASETPGMAWSFFVNHYEDKVQAQRDNKYTYLLSNGSYYVGLDPPSGAKPLGILYPRGATVGGSSQVNAMNFALPPDNDWRHIADLTGDASWRPEKMRNLFVEVEQNEYQADRQPGHGKHGFISTNLNNVSYVSSRRGVSLFVQKAIQELEGVLVKDEEQLIERLGRDINTIDTRRYEKPGVYSMPLHIDAERRRSGARNYIARTVAAKSMNGSSKYPLTLSTHSLASRVLFRNGTAPGQKPQAYGVEYLVGEGLYAADSRFNATQNGELRTAIASREVIVSGGSFNTPQILKLSGVGPRDELKSLGIPLIAHLPAVGSYMQDNYEGGVTVRANVSYENNPFANCQFNAIPGASQDDCLQQWQQGFGPYGEGGAPLSMWFRSSVSENKDCDVFLFGAASAEFRGYFPGFSREQVPDSNFFWSMVKMQTGNQAGTVTLRSKNPRDTPLINFNFFQQRGDRDLQALSEAHDMVLRVFNATGQPYTPFVVVEPHNRADTKQALKDYTFSHHVSSTCRMGPKNHPDYCVDSEFRVNGVDGLRVVDASVFPRTPGAFPVAPTFLISQKAFHLLHKGHRDGGN</sequence>
<evidence type="ECO:0000313" key="1">
    <source>
        <dbReference type="EMBL" id="KAJ3495469.1"/>
    </source>
</evidence>
<comment type="caution">
    <text evidence="1">The sequence shown here is derived from an EMBL/GenBank/DDBJ whole genome shotgun (WGS) entry which is preliminary data.</text>
</comment>
<reference evidence="1" key="1">
    <citation type="submission" date="2022-07" db="EMBL/GenBank/DDBJ databases">
        <title>Genome Sequence of Lecanicillium saksenae.</title>
        <authorList>
            <person name="Buettner E."/>
        </authorList>
    </citation>
    <scope>NUCLEOTIDE SEQUENCE</scope>
    <source>
        <strain evidence="1">VT-O1</strain>
    </source>
</reference>
<accession>A0ACC1R293</accession>
<keyword evidence="2" id="KW-1185">Reference proteome</keyword>